<feature type="region of interest" description="Disordered" evidence="1">
    <location>
        <begin position="1"/>
        <end position="23"/>
    </location>
</feature>
<proteinExistence type="predicted"/>
<organism evidence="5">
    <name type="scientific">Gongylonema pulchrum</name>
    <dbReference type="NCBI Taxonomy" id="637853"/>
    <lineage>
        <taxon>Eukaryota</taxon>
        <taxon>Metazoa</taxon>
        <taxon>Ecdysozoa</taxon>
        <taxon>Nematoda</taxon>
        <taxon>Chromadorea</taxon>
        <taxon>Rhabditida</taxon>
        <taxon>Spirurina</taxon>
        <taxon>Spiruromorpha</taxon>
        <taxon>Spiruroidea</taxon>
        <taxon>Gongylonematidae</taxon>
        <taxon>Gongylonema</taxon>
    </lineage>
</organism>
<evidence type="ECO:0000256" key="1">
    <source>
        <dbReference type="SAM" id="MobiDB-lite"/>
    </source>
</evidence>
<keyword evidence="2" id="KW-1133">Transmembrane helix</keyword>
<evidence type="ECO:0000313" key="4">
    <source>
        <dbReference type="Proteomes" id="UP000271098"/>
    </source>
</evidence>
<gene>
    <name evidence="3" type="ORF">GPUH_LOCUS6920</name>
</gene>
<reference evidence="5" key="1">
    <citation type="submission" date="2016-06" db="UniProtKB">
        <authorList>
            <consortium name="WormBaseParasite"/>
        </authorList>
    </citation>
    <scope>IDENTIFICATION</scope>
</reference>
<keyword evidence="4" id="KW-1185">Reference proteome</keyword>
<evidence type="ECO:0000313" key="5">
    <source>
        <dbReference type="WBParaSite" id="GPUH_0000692901-mRNA-1"/>
    </source>
</evidence>
<keyword evidence="2" id="KW-0472">Membrane</keyword>
<feature type="transmembrane region" description="Helical" evidence="2">
    <location>
        <begin position="193"/>
        <end position="214"/>
    </location>
</feature>
<dbReference type="WBParaSite" id="GPUH_0000692901-mRNA-1">
    <property type="protein sequence ID" value="GPUH_0000692901-mRNA-1"/>
    <property type="gene ID" value="GPUH_0000692901"/>
</dbReference>
<feature type="transmembrane region" description="Helical" evidence="2">
    <location>
        <begin position="132"/>
        <end position="152"/>
    </location>
</feature>
<accession>A0A183DDX9</accession>
<protein>
    <submittedName>
        <fullName evidence="5">Caveolin</fullName>
    </submittedName>
</protein>
<dbReference type="OrthoDB" id="5832666at2759"/>
<sequence length="221" mass="25752">MNEMISKLDRIERQPGSPTKTAHPAMNTAVCIKRGNGGVRDGQYQFVQEDVEDDREITDQSAAAMRNRKWDSKISEAWLRDHCLRRAERDLLDADEEAFWNDVISKYLTPIIHDLLEQNRIRNGLVLLRNKVCSGFFMVNIVFIIIVLLLQMQKDCIHIEWPLGPRYNHTIIPCNTDSREPIWVVTRLQLEPIGLVFLLFFMSILVIQVHDLILTKIFILR</sequence>
<dbReference type="Proteomes" id="UP000271098">
    <property type="component" value="Unassembled WGS sequence"/>
</dbReference>
<dbReference type="AlphaFoldDB" id="A0A183DDX9"/>
<reference evidence="3 4" key="2">
    <citation type="submission" date="2018-11" db="EMBL/GenBank/DDBJ databases">
        <authorList>
            <consortium name="Pathogen Informatics"/>
        </authorList>
    </citation>
    <scope>NUCLEOTIDE SEQUENCE [LARGE SCALE GENOMIC DNA]</scope>
</reference>
<name>A0A183DDX9_9BILA</name>
<feature type="compositionally biased region" description="Basic and acidic residues" evidence="1">
    <location>
        <begin position="1"/>
        <end position="13"/>
    </location>
</feature>
<dbReference type="EMBL" id="UYRT01017070">
    <property type="protein sequence ID" value="VDK56569.1"/>
    <property type="molecule type" value="Genomic_DNA"/>
</dbReference>
<evidence type="ECO:0000313" key="3">
    <source>
        <dbReference type="EMBL" id="VDK56569.1"/>
    </source>
</evidence>
<evidence type="ECO:0000256" key="2">
    <source>
        <dbReference type="SAM" id="Phobius"/>
    </source>
</evidence>
<keyword evidence="2" id="KW-0812">Transmembrane</keyword>